<reference evidence="11 12" key="1">
    <citation type="submission" date="2016-09" db="EMBL/GenBank/DDBJ databases">
        <authorList>
            <consortium name="Pathogen Informatics"/>
        </authorList>
    </citation>
    <scope>NUCLEOTIDE SEQUENCE [LARGE SCALE GENOMIC DNA]</scope>
    <source>
        <strain evidence="11 12">82B</strain>
    </source>
</reference>
<evidence type="ECO:0000256" key="1">
    <source>
        <dbReference type="ARBA" id="ARBA00004772"/>
    </source>
</evidence>
<evidence type="ECO:0000259" key="10">
    <source>
        <dbReference type="Pfam" id="PF02602"/>
    </source>
</evidence>
<proteinExistence type="inferred from homology"/>
<evidence type="ECO:0000256" key="2">
    <source>
        <dbReference type="ARBA" id="ARBA00008133"/>
    </source>
</evidence>
<dbReference type="SUPFAM" id="SSF69618">
    <property type="entry name" value="HemD-like"/>
    <property type="match status" value="1"/>
</dbReference>
<comment type="catalytic activity">
    <reaction evidence="8 9">
        <text>hydroxymethylbilane = uroporphyrinogen III + H2O</text>
        <dbReference type="Rhea" id="RHEA:18965"/>
        <dbReference type="ChEBI" id="CHEBI:15377"/>
        <dbReference type="ChEBI" id="CHEBI:57308"/>
        <dbReference type="ChEBI" id="CHEBI:57845"/>
        <dbReference type="EC" id="4.2.1.75"/>
    </reaction>
</comment>
<dbReference type="EC" id="4.2.1.75" evidence="3 9"/>
<evidence type="ECO:0000256" key="7">
    <source>
        <dbReference type="ARBA" id="ARBA00040167"/>
    </source>
</evidence>
<dbReference type="CDD" id="cd06578">
    <property type="entry name" value="HemD"/>
    <property type="match status" value="1"/>
</dbReference>
<keyword evidence="4 9" id="KW-0456">Lyase</keyword>
<accession>A0A1D4GUC6</accession>
<evidence type="ECO:0000256" key="5">
    <source>
        <dbReference type="ARBA" id="ARBA00023244"/>
    </source>
</evidence>
<dbReference type="PANTHER" id="PTHR38042">
    <property type="entry name" value="UROPORPHYRINOGEN-III SYNTHASE, CHLOROPLASTIC"/>
    <property type="match status" value="1"/>
</dbReference>
<sequence length="228" mass="26403">MRPIIVMTQSSEFERKDVCIIHKPFISIMPLSFDLNLLNVNYDWLIFSSKNAVDVFRPYLNKVRYRQLAVIGKKTADYCSKLGLEVDFYPDDFSQEGFLEGFSKYDQGQLLLPSSAEARPLLEQTLRKYHEHVEKIDLYKPVPHKKNIEDVKNRIKNGELDALTFASSSAVRYFFENNEGITLDYYFVIGQQTLNTLNQYQARGKLAGEQTLEALVNKILESWNENAI</sequence>
<dbReference type="PANTHER" id="PTHR38042:SF1">
    <property type="entry name" value="UROPORPHYRINOGEN-III SYNTHASE, CHLOROPLASTIC"/>
    <property type="match status" value="1"/>
</dbReference>
<dbReference type="Gene3D" id="3.40.50.10090">
    <property type="match status" value="2"/>
</dbReference>
<evidence type="ECO:0000256" key="4">
    <source>
        <dbReference type="ARBA" id="ARBA00023239"/>
    </source>
</evidence>
<evidence type="ECO:0000313" key="11">
    <source>
        <dbReference type="EMBL" id="SCS28524.1"/>
    </source>
</evidence>
<evidence type="ECO:0000256" key="3">
    <source>
        <dbReference type="ARBA" id="ARBA00013109"/>
    </source>
</evidence>
<dbReference type="InterPro" id="IPR039793">
    <property type="entry name" value="UROS/Hem4"/>
</dbReference>
<dbReference type="Pfam" id="PF02602">
    <property type="entry name" value="HEM4"/>
    <property type="match status" value="1"/>
</dbReference>
<comment type="function">
    <text evidence="6 9">Catalyzes cyclization of the linear tetrapyrrole, hydroxymethylbilane, to the macrocyclic uroporphyrinogen III.</text>
</comment>
<dbReference type="Proteomes" id="UP000095768">
    <property type="component" value="Unassembled WGS sequence"/>
</dbReference>
<feature type="domain" description="Tetrapyrrole biosynthesis uroporphyrinogen III synthase" evidence="10">
    <location>
        <begin position="12"/>
        <end position="216"/>
    </location>
</feature>
<dbReference type="GO" id="GO:0004852">
    <property type="term" value="F:uroporphyrinogen-III synthase activity"/>
    <property type="evidence" value="ECO:0007669"/>
    <property type="project" value="UniProtKB-UniRule"/>
</dbReference>
<protein>
    <recommendedName>
        <fullName evidence="7 9">Uroporphyrinogen-III synthase</fullName>
        <ecNumber evidence="3 9">4.2.1.75</ecNumber>
    </recommendedName>
</protein>
<dbReference type="InterPro" id="IPR003754">
    <property type="entry name" value="4pyrrol_synth_uPrphyn_synth"/>
</dbReference>
<dbReference type="EMBL" id="FMPG01000001">
    <property type="protein sequence ID" value="SCS28524.1"/>
    <property type="molecule type" value="Genomic_DNA"/>
</dbReference>
<dbReference type="UniPathway" id="UPA00251">
    <property type="reaction ID" value="UER00320"/>
</dbReference>
<evidence type="ECO:0000256" key="9">
    <source>
        <dbReference type="RuleBase" id="RU366031"/>
    </source>
</evidence>
<dbReference type="AlphaFoldDB" id="A0A1D4GUC6"/>
<evidence type="ECO:0000256" key="8">
    <source>
        <dbReference type="ARBA" id="ARBA00048617"/>
    </source>
</evidence>
<keyword evidence="5 9" id="KW-0627">Porphyrin biosynthesis</keyword>
<evidence type="ECO:0000313" key="12">
    <source>
        <dbReference type="Proteomes" id="UP000095768"/>
    </source>
</evidence>
<name>A0A1D4GUC6_9STAP</name>
<dbReference type="GO" id="GO:0006782">
    <property type="term" value="P:protoporphyrinogen IX biosynthetic process"/>
    <property type="evidence" value="ECO:0007669"/>
    <property type="project" value="UniProtKB-UniRule"/>
</dbReference>
<dbReference type="GO" id="GO:0006780">
    <property type="term" value="P:uroporphyrinogen III biosynthetic process"/>
    <property type="evidence" value="ECO:0007669"/>
    <property type="project" value="UniProtKB-UniRule"/>
</dbReference>
<organism evidence="11 12">
    <name type="scientific">Staphylococcus caeli</name>
    <dbReference type="NCBI Taxonomy" id="2201815"/>
    <lineage>
        <taxon>Bacteria</taxon>
        <taxon>Bacillati</taxon>
        <taxon>Bacillota</taxon>
        <taxon>Bacilli</taxon>
        <taxon>Bacillales</taxon>
        <taxon>Staphylococcaceae</taxon>
        <taxon>Staphylococcus</taxon>
    </lineage>
</organism>
<dbReference type="RefSeq" id="WP_070014044.1">
    <property type="nucleotide sequence ID" value="NZ_FMPG01000001.1"/>
</dbReference>
<comment type="similarity">
    <text evidence="2 9">Belongs to the uroporphyrinogen-III synthase family.</text>
</comment>
<gene>
    <name evidence="11" type="ORF">SAMEA2297795_00150</name>
</gene>
<dbReference type="InterPro" id="IPR036108">
    <property type="entry name" value="4pyrrol_syn_uPrphyn_synt_sf"/>
</dbReference>
<comment type="pathway">
    <text evidence="1 9">Porphyrin-containing compound metabolism; protoporphyrin-IX biosynthesis; coproporphyrinogen-III from 5-aminolevulinate: step 3/4.</text>
</comment>
<dbReference type="OrthoDB" id="9815856at2"/>
<evidence type="ECO:0000256" key="6">
    <source>
        <dbReference type="ARBA" id="ARBA00037589"/>
    </source>
</evidence>